<dbReference type="PANTHER" id="PTHR23050">
    <property type="entry name" value="CALCIUM BINDING PROTEIN"/>
    <property type="match status" value="1"/>
</dbReference>
<keyword evidence="4" id="KW-0479">Metal-binding</keyword>
<evidence type="ECO:0000313" key="12">
    <source>
        <dbReference type="Proteomes" id="UP000785679"/>
    </source>
</evidence>
<keyword evidence="6" id="KW-0106">Calcium</keyword>
<keyword evidence="5" id="KW-0677">Repeat</keyword>
<dbReference type="AlphaFoldDB" id="A0A8J8T4C1"/>
<evidence type="ECO:0000256" key="4">
    <source>
        <dbReference type="ARBA" id="ARBA00022723"/>
    </source>
</evidence>
<feature type="compositionally biased region" description="Polar residues" evidence="9">
    <location>
        <begin position="167"/>
        <end position="179"/>
    </location>
</feature>
<keyword evidence="3" id="KW-0963">Cytoplasm</keyword>
<dbReference type="InterPro" id="IPR011992">
    <property type="entry name" value="EF-hand-dom_pair"/>
</dbReference>
<dbReference type="OrthoDB" id="288385at2759"/>
<evidence type="ECO:0000256" key="9">
    <source>
        <dbReference type="SAM" id="MobiDB-lite"/>
    </source>
</evidence>
<evidence type="ECO:0000256" key="1">
    <source>
        <dbReference type="ARBA" id="ARBA00004245"/>
    </source>
</evidence>
<keyword evidence="12" id="KW-1185">Reference proteome</keyword>
<dbReference type="EMBL" id="RRYP01005665">
    <property type="protein sequence ID" value="TNV81842.1"/>
    <property type="molecule type" value="Genomic_DNA"/>
</dbReference>
<evidence type="ECO:0000256" key="3">
    <source>
        <dbReference type="ARBA" id="ARBA00022490"/>
    </source>
</evidence>
<feature type="domain" description="EF-hand" evidence="10">
    <location>
        <begin position="97"/>
        <end position="132"/>
    </location>
</feature>
<dbReference type="Pfam" id="PF13499">
    <property type="entry name" value="EF-hand_7"/>
    <property type="match status" value="2"/>
</dbReference>
<dbReference type="PROSITE" id="PS50222">
    <property type="entry name" value="EF_HAND_2"/>
    <property type="match status" value="4"/>
</dbReference>
<evidence type="ECO:0000256" key="5">
    <source>
        <dbReference type="ARBA" id="ARBA00022737"/>
    </source>
</evidence>
<feature type="domain" description="EF-hand" evidence="10">
    <location>
        <begin position="25"/>
        <end position="60"/>
    </location>
</feature>
<dbReference type="InterPro" id="IPR050145">
    <property type="entry name" value="Centrin_CML-like"/>
</dbReference>
<sequence>MDKDQTGMITMEELKDALSSHGENLTEEELEQIIKNIDYAGNGKINYSEFLVATVEIKRVLTYDRLWALFKYFDTDSSGYITQQNLRDAFAKSGKQLTEEEMKHILDEHDLEKNGVLSFDEFRQIFFTKKPALEKADDSSPENSIKKAAQINLQQQRRLSRIIMTGGAQSQEKGLSQPRQIHDRGLVRGGSKNGSGSGESKSRGCQPGAARTSDEDDVQLMSFGQVQQDAQQAMEIEHERPDQ</sequence>
<proteinExistence type="inferred from homology"/>
<dbReference type="SUPFAM" id="SSF47473">
    <property type="entry name" value="EF-hand"/>
    <property type="match status" value="1"/>
</dbReference>
<feature type="compositionally biased region" description="Polar residues" evidence="9">
    <location>
        <begin position="222"/>
        <end position="231"/>
    </location>
</feature>
<comment type="caution">
    <text evidence="11">The sequence shown here is derived from an EMBL/GenBank/DDBJ whole genome shotgun (WGS) entry which is preliminary data.</text>
</comment>
<feature type="domain" description="EF-hand" evidence="10">
    <location>
        <begin position="1"/>
        <end position="24"/>
    </location>
</feature>
<keyword evidence="7" id="KW-0206">Cytoskeleton</keyword>
<feature type="region of interest" description="Disordered" evidence="9">
    <location>
        <begin position="167"/>
        <end position="243"/>
    </location>
</feature>
<gene>
    <name evidence="11" type="ORF">FGO68_gene14906</name>
</gene>
<dbReference type="GO" id="GO:0005509">
    <property type="term" value="F:calcium ion binding"/>
    <property type="evidence" value="ECO:0007669"/>
    <property type="project" value="InterPro"/>
</dbReference>
<reference evidence="11" key="1">
    <citation type="submission" date="2019-06" db="EMBL/GenBank/DDBJ databases">
        <authorList>
            <person name="Zheng W."/>
        </authorList>
    </citation>
    <scope>NUCLEOTIDE SEQUENCE</scope>
    <source>
        <strain evidence="11">QDHG01</strain>
    </source>
</reference>
<comment type="similarity">
    <text evidence="2">Belongs to the centrin family.</text>
</comment>
<feature type="compositionally biased region" description="Gly residues" evidence="9">
    <location>
        <begin position="187"/>
        <end position="197"/>
    </location>
</feature>
<organism evidence="11 12">
    <name type="scientific">Halteria grandinella</name>
    <dbReference type="NCBI Taxonomy" id="5974"/>
    <lineage>
        <taxon>Eukaryota</taxon>
        <taxon>Sar</taxon>
        <taxon>Alveolata</taxon>
        <taxon>Ciliophora</taxon>
        <taxon>Intramacronucleata</taxon>
        <taxon>Spirotrichea</taxon>
        <taxon>Stichotrichia</taxon>
        <taxon>Sporadotrichida</taxon>
        <taxon>Halteriidae</taxon>
        <taxon>Halteria</taxon>
    </lineage>
</organism>
<evidence type="ECO:0000259" key="10">
    <source>
        <dbReference type="PROSITE" id="PS50222"/>
    </source>
</evidence>
<feature type="domain" description="EF-hand" evidence="10">
    <location>
        <begin position="61"/>
        <end position="96"/>
    </location>
</feature>
<evidence type="ECO:0000256" key="6">
    <source>
        <dbReference type="ARBA" id="ARBA00022837"/>
    </source>
</evidence>
<dbReference type="GO" id="GO:0005856">
    <property type="term" value="C:cytoskeleton"/>
    <property type="evidence" value="ECO:0007669"/>
    <property type="project" value="UniProtKB-SubCell"/>
</dbReference>
<dbReference type="Gene3D" id="1.10.238.10">
    <property type="entry name" value="EF-hand"/>
    <property type="match status" value="2"/>
</dbReference>
<comment type="subcellular location">
    <subcellularLocation>
        <location evidence="1">Cytoplasm</location>
        <location evidence="1">Cytoskeleton</location>
    </subcellularLocation>
</comment>
<dbReference type="InterPro" id="IPR018247">
    <property type="entry name" value="EF_Hand_1_Ca_BS"/>
</dbReference>
<dbReference type="SMART" id="SM00054">
    <property type="entry name" value="EFh"/>
    <property type="match status" value="4"/>
</dbReference>
<evidence type="ECO:0000256" key="7">
    <source>
        <dbReference type="ARBA" id="ARBA00023212"/>
    </source>
</evidence>
<dbReference type="Proteomes" id="UP000785679">
    <property type="component" value="Unassembled WGS sequence"/>
</dbReference>
<evidence type="ECO:0000256" key="2">
    <source>
        <dbReference type="ARBA" id="ARBA00005253"/>
    </source>
</evidence>
<evidence type="ECO:0000313" key="11">
    <source>
        <dbReference type="EMBL" id="TNV81842.1"/>
    </source>
</evidence>
<protein>
    <recommendedName>
        <fullName evidence="10">EF-hand domain-containing protein</fullName>
    </recommendedName>
</protein>
<dbReference type="FunFam" id="1.10.238.10:FF:000178">
    <property type="entry name" value="Calmodulin-2 A"/>
    <property type="match status" value="1"/>
</dbReference>
<dbReference type="InterPro" id="IPR002048">
    <property type="entry name" value="EF_hand_dom"/>
</dbReference>
<dbReference type="PROSITE" id="PS00018">
    <property type="entry name" value="EF_HAND_1"/>
    <property type="match status" value="1"/>
</dbReference>
<name>A0A8J8T4C1_HALGN</name>
<comment type="function">
    <text evidence="8">Plays a fundamental role in microtubule organizing center structure and function. Component of the infraciliary lattice (ICL) and the ciliary basal bodies.</text>
</comment>
<accession>A0A8J8T4C1</accession>
<evidence type="ECO:0000256" key="8">
    <source>
        <dbReference type="ARBA" id="ARBA00025692"/>
    </source>
</evidence>